<dbReference type="EMBL" id="MK308637">
    <property type="protein sequence ID" value="AZV01741.1"/>
    <property type="molecule type" value="Genomic_DNA"/>
</dbReference>
<name>A0A3T0IP03_9CAUD</name>
<sequence length="221" mass="24276">MTIYTIYSKPKVGKTTLSLADAPKGKTAILNADQGLVGIDTDGFTIVDDLSTKGINRSINATFLAKHDRIVMDTATSLYDLFLSEAAKGGTPSQQHYGMANNGFATLLRTLREEKKEVIVLCQEKMVLPTEDWTSDDDDEEQSASVTVDLPPGAAKSLLTMSDVIGRLYIANINDRPVRRLWLTPTPNIVAGARSRTYHGKPPYLTKPSIARLNHLLGWTR</sequence>
<keyword evidence="2" id="KW-1185">Reference proteome</keyword>
<organism evidence="1 2">
    <name type="scientific">Microbacterium phage Schubert</name>
    <dbReference type="NCBI Taxonomy" id="2500787"/>
    <lineage>
        <taxon>Viruses</taxon>
        <taxon>Duplodnaviria</taxon>
        <taxon>Heunggongvirae</taxon>
        <taxon>Uroviricota</taxon>
        <taxon>Caudoviricetes</taxon>
        <taxon>Schubertvirus</taxon>
        <taxon>Schubertvirus schubert</taxon>
    </lineage>
</organism>
<proteinExistence type="predicted"/>
<reference evidence="1 2" key="1">
    <citation type="submission" date="2018-12" db="EMBL/GenBank/DDBJ databases">
        <authorList>
            <person name="Lauer M.J."/>
            <person name="Adewumi O.M."/>
            <person name="Alachi P."/>
            <person name="Anderson S.J."/>
            <person name="Bakarey A.S."/>
            <person name="Beyer A.R."/>
            <person name="Biederman W.H."/>
            <person name="Bollivar D.W."/>
            <person name="Butela K.A."/>
            <person name="Byrum C.A."/>
            <person name="Caughron J.E."/>
            <person name="Coleman S.T."/>
            <person name="Collins D.P."/>
            <person name="Cresawn S.G."/>
            <person name="Dougan K.E."/>
            <person name="Duffy I."/>
            <person name="Eivazova E.R."/>
            <person name="Engstrom E.M."/>
            <person name="Fallest-Strobl P.C."/>
            <person name="Godde J.S."/>
            <person name="Gogarten J.P."/>
            <person name="Hammer B.W."/>
            <person name="Heller D.M."/>
            <person name="Lee J.S."/>
            <person name="Leonard J.E."/>
            <person name="Long J.A."/>
            <person name="Mastrapaolo M.D."/>
            <person name="Mathur V."/>
            <person name="Mesich B.L."/>
            <person name="Mitchell J.C."/>
            <person name="Moore R."/>
            <person name="Pandey S."/>
            <person name="Pollack M.J."/>
            <person name="Popolizio T.R."/>
            <person name="Porter M.L."/>
            <person name="Reid N.M."/>
            <person name="Salvitti L.R."/>
            <person name="Sayre B.L."/>
            <person name="Schrock T.A."/>
            <person name="Sconiers W.B."/>
            <person name="Sheehy R."/>
            <person name="Shows K.H."/>
            <person name="Sprangers S.A."/>
            <person name="Sprenkle A.B."/>
            <person name="Swerdlow S.J."/>
            <person name="Theoret J.R."/>
            <person name="Thompson K.M."/>
            <person name="Tibbetts T.J."/>
            <person name="Tigges M."/>
            <person name="Van A.R."/>
            <person name="Washington J.M."/>
            <person name="Windsor E.J."/>
            <person name="Wingfield D.L."/>
            <person name="Yoon E.J."/>
            <person name="Garlena R.A."/>
            <person name="Russell D.A."/>
            <person name="Pope W.H."/>
            <person name="Jacobs-Sera D."/>
            <person name="Hatfull G.F."/>
        </authorList>
    </citation>
    <scope>NUCLEOTIDE SEQUENCE [LARGE SCALE GENOMIC DNA]</scope>
</reference>
<dbReference type="Pfam" id="PF13479">
    <property type="entry name" value="AAA_24"/>
    <property type="match status" value="1"/>
</dbReference>
<dbReference type="Proteomes" id="UP000287712">
    <property type="component" value="Segment"/>
</dbReference>
<accession>A0A3T0IP03</accession>
<dbReference type="GeneID" id="55010213"/>
<dbReference type="KEGG" id="vg:55010213"/>
<gene>
    <name evidence="1" type="primary">34</name>
    <name evidence="1" type="ORF">SEA_SCHUBERT_34</name>
</gene>
<evidence type="ECO:0000313" key="1">
    <source>
        <dbReference type="EMBL" id="AZV01741.1"/>
    </source>
</evidence>
<protein>
    <submittedName>
        <fullName evidence="1">DNA recombinase</fullName>
    </submittedName>
</protein>
<dbReference type="RefSeq" id="YP_009818866.1">
    <property type="nucleotide sequence ID" value="NC_048144.1"/>
</dbReference>
<evidence type="ECO:0000313" key="2">
    <source>
        <dbReference type="Proteomes" id="UP000287712"/>
    </source>
</evidence>